<dbReference type="CDD" id="cd06259">
    <property type="entry name" value="YdcF-like"/>
    <property type="match status" value="1"/>
</dbReference>
<name>A0A2K9NBV4_9PROT</name>
<sequence>MSGHPASRQLRRLVLLVALLAGTWAGGLFLFAASLPRQAPEDDVRTDGIVVLTGGSERLSVGFDLLRAGRARKLFISGVYRGVDVRELLAISSKSGNDLECCVQLGYDADDTEGNAVETARWMEEEGFTSLRVVTANYHMPRSLVEFRRALPGVTLVPHPVTPQKVRLDGWWSWPGTAELIIGEYNKYLLAVVRAALTAPRPAV</sequence>
<evidence type="ECO:0000313" key="3">
    <source>
        <dbReference type="Proteomes" id="UP000234752"/>
    </source>
</evidence>
<dbReference type="AlphaFoldDB" id="A0A2K9NBV4"/>
<dbReference type="KEGG" id="ncb:C0V82_10150"/>
<dbReference type="GO" id="GO:0005886">
    <property type="term" value="C:plasma membrane"/>
    <property type="evidence" value="ECO:0007669"/>
    <property type="project" value="TreeGrafter"/>
</dbReference>
<dbReference type="Pfam" id="PF02698">
    <property type="entry name" value="DUF218"/>
    <property type="match status" value="1"/>
</dbReference>
<evidence type="ECO:0000259" key="1">
    <source>
        <dbReference type="Pfam" id="PF02698"/>
    </source>
</evidence>
<proteinExistence type="predicted"/>
<dbReference type="GO" id="GO:0043164">
    <property type="term" value="P:Gram-negative-bacterium-type cell wall biogenesis"/>
    <property type="evidence" value="ECO:0007669"/>
    <property type="project" value="TreeGrafter"/>
</dbReference>
<keyword evidence="3" id="KW-1185">Reference proteome</keyword>
<dbReference type="OrthoDB" id="9812311at2"/>
<accession>A0A2K9NBV4</accession>
<dbReference type="Proteomes" id="UP000234752">
    <property type="component" value="Chromosome eg_1"/>
</dbReference>
<dbReference type="RefSeq" id="WP_102112239.1">
    <property type="nucleotide sequence ID" value="NZ_BMGN01000002.1"/>
</dbReference>
<protein>
    <submittedName>
        <fullName evidence="2">YdcF family protein</fullName>
    </submittedName>
</protein>
<dbReference type="EMBL" id="CP025611">
    <property type="protein sequence ID" value="AUN30557.1"/>
    <property type="molecule type" value="Genomic_DNA"/>
</dbReference>
<dbReference type="GO" id="GO:0000270">
    <property type="term" value="P:peptidoglycan metabolic process"/>
    <property type="evidence" value="ECO:0007669"/>
    <property type="project" value="TreeGrafter"/>
</dbReference>
<evidence type="ECO:0000313" key="2">
    <source>
        <dbReference type="EMBL" id="AUN30557.1"/>
    </source>
</evidence>
<dbReference type="PANTHER" id="PTHR30336:SF4">
    <property type="entry name" value="ENVELOPE BIOGENESIS FACTOR ELYC"/>
    <property type="match status" value="1"/>
</dbReference>
<dbReference type="InterPro" id="IPR051599">
    <property type="entry name" value="Cell_Envelope_Assoc"/>
</dbReference>
<feature type="domain" description="DUF218" evidence="1">
    <location>
        <begin position="47"/>
        <end position="169"/>
    </location>
</feature>
<organism evidence="2 3">
    <name type="scientific">Niveispirillum cyanobacteriorum</name>
    <dbReference type="NCBI Taxonomy" id="1612173"/>
    <lineage>
        <taxon>Bacteria</taxon>
        <taxon>Pseudomonadati</taxon>
        <taxon>Pseudomonadota</taxon>
        <taxon>Alphaproteobacteria</taxon>
        <taxon>Rhodospirillales</taxon>
        <taxon>Azospirillaceae</taxon>
        <taxon>Niveispirillum</taxon>
    </lineage>
</organism>
<dbReference type="InterPro" id="IPR003848">
    <property type="entry name" value="DUF218"/>
</dbReference>
<dbReference type="PANTHER" id="PTHR30336">
    <property type="entry name" value="INNER MEMBRANE PROTEIN, PROBABLE PERMEASE"/>
    <property type="match status" value="1"/>
</dbReference>
<gene>
    <name evidence="2" type="ORF">C0V82_10150</name>
</gene>
<reference evidence="2 3" key="1">
    <citation type="submission" date="2017-12" db="EMBL/GenBank/DDBJ databases">
        <title>Genomes of bacteria within cyanobacterial aggregates.</title>
        <authorList>
            <person name="Cai H."/>
        </authorList>
    </citation>
    <scope>NUCLEOTIDE SEQUENCE [LARGE SCALE GENOMIC DNA]</scope>
    <source>
        <strain evidence="2 3">TH16</strain>
    </source>
</reference>